<keyword evidence="6" id="KW-1185">Reference proteome</keyword>
<feature type="compositionally biased region" description="Gly residues" evidence="3">
    <location>
        <begin position="250"/>
        <end position="261"/>
    </location>
</feature>
<sequence length="506" mass="50904">MTVVTVGVHIVDILTRPVDHIPQGQDTVLVDQIRLTAAGAAAGTAVDLAKLGNQVISLGAVGDDELGDFLLMVMSRHGVDVSRLRRRTGEQTAASILPIRPDGGRPSFHVPGANLSVTPADLDPDILTSARAIHLGGVDVTFGLGDPAFFALLDSLRAAGVIITMDFLSEMPDLLEMAKSFLPHVDYVLPNESQALLMTGAATIEEAAHTLLASGPRGVLITLGARGSLVVTTPANSPDGPQESGPTRGSEGGGGLEGGVSGAPEGDVSRGREGDVSRGREGDVSRGPGGPLPGESESSSSSEHRDGLPGVARDGLSGVARDGLSGVARDGLSGVARDGLSGVAEGGSKSGPESGLSGVAKSGSTPEPEHGSTDMSWGAHEAGETRVPALKVEVADTTGCGDAYCAGFITGLLHGQNVVTAARWGTAAAARVATGLGSDAGITDLPSTLALLDEPYPGPANSAPVGGQTPGAVDPAPAGERMSESVRPTLAGEQVSESVRPTLADE</sequence>
<evidence type="ECO:0000256" key="3">
    <source>
        <dbReference type="SAM" id="MobiDB-lite"/>
    </source>
</evidence>
<keyword evidence="2 5" id="KW-0418">Kinase</keyword>
<feature type="region of interest" description="Disordered" evidence="3">
    <location>
        <begin position="231"/>
        <end position="378"/>
    </location>
</feature>
<keyword evidence="1" id="KW-0808">Transferase</keyword>
<feature type="domain" description="Carbohydrate kinase PfkB" evidence="4">
    <location>
        <begin position="11"/>
        <end position="232"/>
    </location>
</feature>
<proteinExistence type="predicted"/>
<dbReference type="InterPro" id="IPR011611">
    <property type="entry name" value="PfkB_dom"/>
</dbReference>
<evidence type="ECO:0000313" key="6">
    <source>
        <dbReference type="Proteomes" id="UP001612741"/>
    </source>
</evidence>
<organism evidence="5 6">
    <name type="scientific">Nonomuraea typhae</name>
    <dbReference type="NCBI Taxonomy" id="2603600"/>
    <lineage>
        <taxon>Bacteria</taxon>
        <taxon>Bacillati</taxon>
        <taxon>Actinomycetota</taxon>
        <taxon>Actinomycetes</taxon>
        <taxon>Streptosporangiales</taxon>
        <taxon>Streptosporangiaceae</taxon>
        <taxon>Nonomuraea</taxon>
    </lineage>
</organism>
<evidence type="ECO:0000259" key="4">
    <source>
        <dbReference type="Pfam" id="PF00294"/>
    </source>
</evidence>
<protein>
    <submittedName>
        <fullName evidence="5">PfkB family carbohydrate kinase</fullName>
    </submittedName>
</protein>
<accession>A0ABW7YSF5</accession>
<dbReference type="PANTHER" id="PTHR10584">
    <property type="entry name" value="SUGAR KINASE"/>
    <property type="match status" value="1"/>
</dbReference>
<dbReference type="InterPro" id="IPR002139">
    <property type="entry name" value="Ribo/fructo_kinase"/>
</dbReference>
<evidence type="ECO:0000256" key="1">
    <source>
        <dbReference type="ARBA" id="ARBA00022679"/>
    </source>
</evidence>
<feature type="region of interest" description="Disordered" evidence="3">
    <location>
        <begin position="455"/>
        <end position="506"/>
    </location>
</feature>
<dbReference type="Proteomes" id="UP001612741">
    <property type="component" value="Unassembled WGS sequence"/>
</dbReference>
<dbReference type="InterPro" id="IPR029056">
    <property type="entry name" value="Ribokinase-like"/>
</dbReference>
<dbReference type="EMBL" id="JBITGY010000004">
    <property type="protein sequence ID" value="MFI6498849.1"/>
    <property type="molecule type" value="Genomic_DNA"/>
</dbReference>
<dbReference type="SUPFAM" id="SSF53613">
    <property type="entry name" value="Ribokinase-like"/>
    <property type="match status" value="2"/>
</dbReference>
<dbReference type="PANTHER" id="PTHR10584:SF166">
    <property type="entry name" value="RIBOKINASE"/>
    <property type="match status" value="1"/>
</dbReference>
<evidence type="ECO:0000256" key="2">
    <source>
        <dbReference type="ARBA" id="ARBA00022777"/>
    </source>
</evidence>
<evidence type="ECO:0000313" key="5">
    <source>
        <dbReference type="EMBL" id="MFI6498849.1"/>
    </source>
</evidence>
<feature type="compositionally biased region" description="Basic and acidic residues" evidence="3">
    <location>
        <begin position="267"/>
        <end position="284"/>
    </location>
</feature>
<name>A0ABW7YSF5_9ACTN</name>
<gene>
    <name evidence="5" type="ORF">ACIBG2_15780</name>
</gene>
<dbReference type="PRINTS" id="PR00990">
    <property type="entry name" value="RIBOKINASE"/>
</dbReference>
<dbReference type="GO" id="GO:0016301">
    <property type="term" value="F:kinase activity"/>
    <property type="evidence" value="ECO:0007669"/>
    <property type="project" value="UniProtKB-KW"/>
</dbReference>
<dbReference type="Pfam" id="PF00294">
    <property type="entry name" value="PfkB"/>
    <property type="match status" value="2"/>
</dbReference>
<dbReference type="Gene3D" id="3.40.1190.20">
    <property type="match status" value="2"/>
</dbReference>
<comment type="caution">
    <text evidence="5">The sequence shown here is derived from an EMBL/GenBank/DDBJ whole genome shotgun (WGS) entry which is preliminary data.</text>
</comment>
<reference evidence="5 6" key="1">
    <citation type="submission" date="2024-10" db="EMBL/GenBank/DDBJ databases">
        <title>The Natural Products Discovery Center: Release of the First 8490 Sequenced Strains for Exploring Actinobacteria Biosynthetic Diversity.</title>
        <authorList>
            <person name="Kalkreuter E."/>
            <person name="Kautsar S.A."/>
            <person name="Yang D."/>
            <person name="Bader C.D."/>
            <person name="Teijaro C.N."/>
            <person name="Fluegel L."/>
            <person name="Davis C.M."/>
            <person name="Simpson J.R."/>
            <person name="Lauterbach L."/>
            <person name="Steele A.D."/>
            <person name="Gui C."/>
            <person name="Meng S."/>
            <person name="Li G."/>
            <person name="Viehrig K."/>
            <person name="Ye F."/>
            <person name="Su P."/>
            <person name="Kiefer A.F."/>
            <person name="Nichols A."/>
            <person name="Cepeda A.J."/>
            <person name="Yan W."/>
            <person name="Fan B."/>
            <person name="Jiang Y."/>
            <person name="Adhikari A."/>
            <person name="Zheng C.-J."/>
            <person name="Schuster L."/>
            <person name="Cowan T.M."/>
            <person name="Smanski M.J."/>
            <person name="Chevrette M.G."/>
            <person name="De Carvalho L.P.S."/>
            <person name="Shen B."/>
        </authorList>
    </citation>
    <scope>NUCLEOTIDE SEQUENCE [LARGE SCALE GENOMIC DNA]</scope>
    <source>
        <strain evidence="5 6">NPDC050545</strain>
    </source>
</reference>
<dbReference type="RefSeq" id="WP_397082084.1">
    <property type="nucleotide sequence ID" value="NZ_JBITGY010000004.1"/>
</dbReference>
<feature type="domain" description="Carbohydrate kinase PfkB" evidence="4">
    <location>
        <begin position="374"/>
        <end position="440"/>
    </location>
</feature>